<dbReference type="InterPro" id="IPR006214">
    <property type="entry name" value="Bax_inhibitor_1-related"/>
</dbReference>
<name>A0AAV9Y1G1_9CRYT</name>
<feature type="transmembrane region" description="Helical" evidence="5">
    <location>
        <begin position="219"/>
        <end position="241"/>
    </location>
</feature>
<comment type="similarity">
    <text evidence="5">Belongs to the BI1 family.</text>
</comment>
<dbReference type="PANTHER" id="PTHR23291">
    <property type="entry name" value="BAX INHIBITOR-RELATED"/>
    <property type="match status" value="1"/>
</dbReference>
<sequence length="246" mass="27864">MSSIIEGDLEAHVSSTLDKSHLCDFEIKVRHGFIRRVYSLLSINLAITFGIVLFFSLFNPASIWLFENYWISIVSSVLSLLIIIIVSFFPGIARNHYYGFIMLNILSLLFGLTISALAICVEKMSVLISCGITISVFIFLTFFALQVKYDFTGWGPYILIGVLILFVYGLVLVFTPKNNTAYTVFGGIGVTVFSFYIIYDTQKIIGGKHRKFQFGTDDYIFATASLYLDIVYVFTYILTIFSSFDR</sequence>
<reference evidence="6 7" key="1">
    <citation type="submission" date="2023-10" db="EMBL/GenBank/DDBJ databases">
        <title>Comparative genomics analysis reveals potential genetic determinants of host preference in Cryptosporidium xiaoi.</title>
        <authorList>
            <person name="Xiao L."/>
            <person name="Li J."/>
        </authorList>
    </citation>
    <scope>NUCLEOTIDE SEQUENCE [LARGE SCALE GENOMIC DNA]</scope>
    <source>
        <strain evidence="6 7">52996</strain>
    </source>
</reference>
<evidence type="ECO:0000313" key="6">
    <source>
        <dbReference type="EMBL" id="KAK6589992.1"/>
    </source>
</evidence>
<feature type="transmembrane region" description="Helical" evidence="5">
    <location>
        <begin position="157"/>
        <end position="175"/>
    </location>
</feature>
<dbReference type="AlphaFoldDB" id="A0AAV9Y1G1"/>
<proteinExistence type="inferred from homology"/>
<dbReference type="PANTHER" id="PTHR23291:SF47">
    <property type="entry name" value="TRANSMEMBRANE BAX INHIBITOR MOTIF CONTAINING 7"/>
    <property type="match status" value="1"/>
</dbReference>
<evidence type="ECO:0000256" key="5">
    <source>
        <dbReference type="RuleBase" id="RU004379"/>
    </source>
</evidence>
<protein>
    <submittedName>
        <fullName evidence="6">N-methyl-D-aspartate receptor-associated</fullName>
    </submittedName>
</protein>
<dbReference type="EMBL" id="JAWDEY010000010">
    <property type="protein sequence ID" value="KAK6589992.1"/>
    <property type="molecule type" value="Genomic_DNA"/>
</dbReference>
<dbReference type="Pfam" id="PF01027">
    <property type="entry name" value="Bax1-I"/>
    <property type="match status" value="1"/>
</dbReference>
<feature type="transmembrane region" description="Helical" evidence="5">
    <location>
        <begin position="97"/>
        <end position="119"/>
    </location>
</feature>
<feature type="transmembrane region" description="Helical" evidence="5">
    <location>
        <begin position="125"/>
        <end position="145"/>
    </location>
</feature>
<gene>
    <name evidence="6" type="ORF">RS030_193006</name>
</gene>
<evidence type="ECO:0000256" key="1">
    <source>
        <dbReference type="ARBA" id="ARBA00004141"/>
    </source>
</evidence>
<feature type="transmembrane region" description="Helical" evidence="5">
    <location>
        <begin position="37"/>
        <end position="57"/>
    </location>
</feature>
<evidence type="ECO:0000256" key="3">
    <source>
        <dbReference type="ARBA" id="ARBA00022989"/>
    </source>
</evidence>
<comment type="caution">
    <text evidence="6">The sequence shown here is derived from an EMBL/GenBank/DDBJ whole genome shotgun (WGS) entry which is preliminary data.</text>
</comment>
<dbReference type="Proteomes" id="UP001311799">
    <property type="component" value="Unassembled WGS sequence"/>
</dbReference>
<dbReference type="GO" id="GO:0016020">
    <property type="term" value="C:membrane"/>
    <property type="evidence" value="ECO:0007669"/>
    <property type="project" value="UniProtKB-SubCell"/>
</dbReference>
<evidence type="ECO:0000256" key="4">
    <source>
        <dbReference type="ARBA" id="ARBA00023136"/>
    </source>
</evidence>
<evidence type="ECO:0000313" key="7">
    <source>
        <dbReference type="Proteomes" id="UP001311799"/>
    </source>
</evidence>
<keyword evidence="6" id="KW-0675">Receptor</keyword>
<accession>A0AAV9Y1G1</accession>
<keyword evidence="4 5" id="KW-0472">Membrane</keyword>
<keyword evidence="2 5" id="KW-0812">Transmembrane</keyword>
<evidence type="ECO:0000256" key="2">
    <source>
        <dbReference type="ARBA" id="ARBA00022692"/>
    </source>
</evidence>
<feature type="transmembrane region" description="Helical" evidence="5">
    <location>
        <begin position="181"/>
        <end position="199"/>
    </location>
</feature>
<keyword evidence="3 5" id="KW-1133">Transmembrane helix</keyword>
<organism evidence="6 7">
    <name type="scientific">Cryptosporidium xiaoi</name>
    <dbReference type="NCBI Taxonomy" id="659607"/>
    <lineage>
        <taxon>Eukaryota</taxon>
        <taxon>Sar</taxon>
        <taxon>Alveolata</taxon>
        <taxon>Apicomplexa</taxon>
        <taxon>Conoidasida</taxon>
        <taxon>Coccidia</taxon>
        <taxon>Eucoccidiorida</taxon>
        <taxon>Eimeriorina</taxon>
        <taxon>Cryptosporidiidae</taxon>
        <taxon>Cryptosporidium</taxon>
    </lineage>
</organism>
<keyword evidence="7" id="KW-1185">Reference proteome</keyword>
<comment type="subcellular location">
    <subcellularLocation>
        <location evidence="1">Membrane</location>
        <topology evidence="1">Multi-pass membrane protein</topology>
    </subcellularLocation>
</comment>
<feature type="transmembrane region" description="Helical" evidence="5">
    <location>
        <begin position="69"/>
        <end position="90"/>
    </location>
</feature>